<feature type="chain" id="PRO_5039600832" evidence="1">
    <location>
        <begin position="20"/>
        <end position="181"/>
    </location>
</feature>
<dbReference type="EMBL" id="JAIWYP010000004">
    <property type="protein sequence ID" value="KAH3842097.1"/>
    <property type="molecule type" value="Genomic_DNA"/>
</dbReference>
<accession>A0A9D4KMQ3</accession>
<evidence type="ECO:0000256" key="1">
    <source>
        <dbReference type="SAM" id="SignalP"/>
    </source>
</evidence>
<dbReference type="Proteomes" id="UP000828390">
    <property type="component" value="Unassembled WGS sequence"/>
</dbReference>
<dbReference type="OrthoDB" id="6087268at2759"/>
<proteinExistence type="predicted"/>
<sequence length="181" mass="19834">MYTAVFLALAFLCVGQAFGDVKSCMYMDPTGKTYDFKTLVNPSGYYMFSQQVWQIGDYSLDSLVADTQVNVTFYLQVCSNILAPPTGCTDPGAAYSVTPDGKCISWGDINVATFDPNPYQDGANIKMYHGSAVDHLANYNSILYFVCDEGKNGLRATVPSFEHVKAPLNQAHFKIVTNLAC</sequence>
<evidence type="ECO:0000313" key="3">
    <source>
        <dbReference type="Proteomes" id="UP000828390"/>
    </source>
</evidence>
<dbReference type="Gene3D" id="2.70.130.10">
    <property type="entry name" value="Mannose-6-phosphate receptor binding domain"/>
    <property type="match status" value="1"/>
</dbReference>
<organism evidence="2 3">
    <name type="scientific">Dreissena polymorpha</name>
    <name type="common">Zebra mussel</name>
    <name type="synonym">Mytilus polymorpha</name>
    <dbReference type="NCBI Taxonomy" id="45954"/>
    <lineage>
        <taxon>Eukaryota</taxon>
        <taxon>Metazoa</taxon>
        <taxon>Spiralia</taxon>
        <taxon>Lophotrochozoa</taxon>
        <taxon>Mollusca</taxon>
        <taxon>Bivalvia</taxon>
        <taxon>Autobranchia</taxon>
        <taxon>Heteroconchia</taxon>
        <taxon>Euheterodonta</taxon>
        <taxon>Imparidentia</taxon>
        <taxon>Neoheterodontei</taxon>
        <taxon>Myida</taxon>
        <taxon>Dreissenoidea</taxon>
        <taxon>Dreissenidae</taxon>
        <taxon>Dreissena</taxon>
    </lineage>
</organism>
<keyword evidence="3" id="KW-1185">Reference proteome</keyword>
<feature type="signal peptide" evidence="1">
    <location>
        <begin position="1"/>
        <end position="19"/>
    </location>
</feature>
<dbReference type="InterPro" id="IPR009011">
    <property type="entry name" value="Man6P_isomerase_rcpt-bd_dom_sf"/>
</dbReference>
<dbReference type="AlphaFoldDB" id="A0A9D4KMQ3"/>
<dbReference type="SUPFAM" id="SSF50911">
    <property type="entry name" value="Mannose 6-phosphate receptor domain"/>
    <property type="match status" value="1"/>
</dbReference>
<name>A0A9D4KMQ3_DREPO</name>
<comment type="caution">
    <text evidence="2">The sequence shown here is derived from an EMBL/GenBank/DDBJ whole genome shotgun (WGS) entry which is preliminary data.</text>
</comment>
<keyword evidence="1" id="KW-0732">Signal</keyword>
<reference evidence="2" key="1">
    <citation type="journal article" date="2019" name="bioRxiv">
        <title>The Genome of the Zebra Mussel, Dreissena polymorpha: A Resource for Invasive Species Research.</title>
        <authorList>
            <person name="McCartney M.A."/>
            <person name="Auch B."/>
            <person name="Kono T."/>
            <person name="Mallez S."/>
            <person name="Zhang Y."/>
            <person name="Obille A."/>
            <person name="Becker A."/>
            <person name="Abrahante J.E."/>
            <person name="Garbe J."/>
            <person name="Badalamenti J.P."/>
            <person name="Herman A."/>
            <person name="Mangelson H."/>
            <person name="Liachko I."/>
            <person name="Sullivan S."/>
            <person name="Sone E.D."/>
            <person name="Koren S."/>
            <person name="Silverstein K.A.T."/>
            <person name="Beckman K.B."/>
            <person name="Gohl D.M."/>
        </authorList>
    </citation>
    <scope>NUCLEOTIDE SEQUENCE</scope>
    <source>
        <strain evidence="2">Duluth1</strain>
        <tissue evidence="2">Whole animal</tissue>
    </source>
</reference>
<evidence type="ECO:0000313" key="2">
    <source>
        <dbReference type="EMBL" id="KAH3842097.1"/>
    </source>
</evidence>
<protein>
    <submittedName>
        <fullName evidence="2">Uncharacterized protein</fullName>
    </submittedName>
</protein>
<gene>
    <name evidence="2" type="ORF">DPMN_115585</name>
</gene>
<reference evidence="2" key="2">
    <citation type="submission" date="2020-11" db="EMBL/GenBank/DDBJ databases">
        <authorList>
            <person name="McCartney M.A."/>
            <person name="Auch B."/>
            <person name="Kono T."/>
            <person name="Mallez S."/>
            <person name="Becker A."/>
            <person name="Gohl D.M."/>
            <person name="Silverstein K.A.T."/>
            <person name="Koren S."/>
            <person name="Bechman K.B."/>
            <person name="Herman A."/>
            <person name="Abrahante J.E."/>
            <person name="Garbe J."/>
        </authorList>
    </citation>
    <scope>NUCLEOTIDE SEQUENCE</scope>
    <source>
        <strain evidence="2">Duluth1</strain>
        <tissue evidence="2">Whole animal</tissue>
    </source>
</reference>